<keyword evidence="3 7" id="KW-0808">Transferase</keyword>
<dbReference type="KEGG" id="ccar:122145568"/>
<evidence type="ECO:0000256" key="7">
    <source>
        <dbReference type="RuleBase" id="RU362114"/>
    </source>
</evidence>
<keyword evidence="4 7" id="KW-0520">NAD</keyword>
<accession>A0A9Q9Y872</accession>
<reference evidence="9" key="1">
    <citation type="submission" date="2025-08" db="UniProtKB">
        <authorList>
            <consortium name="RefSeq"/>
        </authorList>
    </citation>
    <scope>IDENTIFICATION</scope>
    <source>
        <tissue evidence="9">Muscle</tissue>
    </source>
</reference>
<name>A0A9Q9Y872_CYPCA</name>
<comment type="similarity">
    <text evidence="6">Belongs to the ARTD/PARP family.</text>
</comment>
<dbReference type="AlphaFoldDB" id="A0A9Q9Y872"/>
<dbReference type="EC" id="2.4.2.-" evidence="7"/>
<dbReference type="GO" id="GO:0003950">
    <property type="term" value="F:NAD+ poly-ADP-ribosyltransferase activity"/>
    <property type="evidence" value="ECO:0007669"/>
    <property type="project" value="UniProtKB-UniRule"/>
</dbReference>
<dbReference type="PANTHER" id="PTHR14453:SF107">
    <property type="entry name" value="POLY [ADP-RIBOSE] POLYMERASE"/>
    <property type="match status" value="1"/>
</dbReference>
<dbReference type="GO" id="GO:0003714">
    <property type="term" value="F:transcription corepressor activity"/>
    <property type="evidence" value="ECO:0007669"/>
    <property type="project" value="TreeGrafter"/>
</dbReference>
<dbReference type="Proteomes" id="UP001155660">
    <property type="component" value="Chromosome A7"/>
</dbReference>
<dbReference type="GO" id="GO:0005737">
    <property type="term" value="C:cytoplasm"/>
    <property type="evidence" value="ECO:0007669"/>
    <property type="project" value="TreeGrafter"/>
</dbReference>
<dbReference type="InterPro" id="IPR012317">
    <property type="entry name" value="Poly(ADP-ribose)pol_cat_dom"/>
</dbReference>
<evidence type="ECO:0000313" key="9">
    <source>
        <dbReference type="RefSeq" id="XP_042615376.1"/>
    </source>
</evidence>
<evidence type="ECO:0000256" key="6">
    <source>
        <dbReference type="ARBA" id="ARBA00024347"/>
    </source>
</evidence>
<dbReference type="Pfam" id="PF00644">
    <property type="entry name" value="PARP"/>
    <property type="match status" value="1"/>
</dbReference>
<dbReference type="GO" id="GO:1990404">
    <property type="term" value="F:NAD+-protein mono-ADP-ribosyltransferase activity"/>
    <property type="evidence" value="ECO:0007669"/>
    <property type="project" value="TreeGrafter"/>
</dbReference>
<dbReference type="PANTHER" id="PTHR14453">
    <property type="entry name" value="PARP/ZINC FINGER CCCH TYPE DOMAIN CONTAINING PROTEIN"/>
    <property type="match status" value="1"/>
</dbReference>
<sequence>MNLRRLYEARKIELENRNGLLVGAREKNLYHGTSEVSCSSIMKSNFNRNFAGQNATVYGHGTYFAVNASYSAQPTYAVPAADGTQLMFVARVLTGYYTQGQGDMRTPPVRVAPDLYDSVVDNIQNPSMFVVFHDCQAYPDYLITFK</sequence>
<dbReference type="GeneID" id="122145568"/>
<protein>
    <recommendedName>
        <fullName evidence="7">Poly [ADP-ribose] polymerase</fullName>
        <shortName evidence="7">PARP</shortName>
        <ecNumber evidence="7">2.4.2.-</ecNumber>
    </recommendedName>
</protein>
<evidence type="ECO:0000256" key="4">
    <source>
        <dbReference type="ARBA" id="ARBA00023027"/>
    </source>
</evidence>
<feature type="domain" description="PARP catalytic" evidence="8">
    <location>
        <begin position="1"/>
        <end position="146"/>
    </location>
</feature>
<evidence type="ECO:0000259" key="8">
    <source>
        <dbReference type="PROSITE" id="PS51059"/>
    </source>
</evidence>
<dbReference type="GO" id="GO:0070212">
    <property type="term" value="P:protein poly-ADP-ribosylation"/>
    <property type="evidence" value="ECO:0007669"/>
    <property type="project" value="TreeGrafter"/>
</dbReference>
<evidence type="ECO:0000256" key="1">
    <source>
        <dbReference type="ARBA" id="ARBA00004123"/>
    </source>
</evidence>
<gene>
    <name evidence="9" type="primary">LOC122145568</name>
</gene>
<dbReference type="OrthoDB" id="6133115at2759"/>
<keyword evidence="5" id="KW-0539">Nucleus</keyword>
<dbReference type="GO" id="GO:0010629">
    <property type="term" value="P:negative regulation of gene expression"/>
    <property type="evidence" value="ECO:0007669"/>
    <property type="project" value="TreeGrafter"/>
</dbReference>
<organism evidence="9">
    <name type="scientific">Cyprinus carpio</name>
    <name type="common">Common carp</name>
    <dbReference type="NCBI Taxonomy" id="7962"/>
    <lineage>
        <taxon>Eukaryota</taxon>
        <taxon>Metazoa</taxon>
        <taxon>Chordata</taxon>
        <taxon>Craniata</taxon>
        <taxon>Vertebrata</taxon>
        <taxon>Euteleostomi</taxon>
        <taxon>Actinopterygii</taxon>
        <taxon>Neopterygii</taxon>
        <taxon>Teleostei</taxon>
        <taxon>Ostariophysi</taxon>
        <taxon>Cypriniformes</taxon>
        <taxon>Cyprinidae</taxon>
        <taxon>Cyprininae</taxon>
        <taxon>Cyprinus</taxon>
    </lineage>
</organism>
<dbReference type="GO" id="GO:0005634">
    <property type="term" value="C:nucleus"/>
    <property type="evidence" value="ECO:0007669"/>
    <property type="project" value="UniProtKB-SubCell"/>
</dbReference>
<evidence type="ECO:0000256" key="2">
    <source>
        <dbReference type="ARBA" id="ARBA00022676"/>
    </source>
</evidence>
<dbReference type="RefSeq" id="XP_042615376.1">
    <property type="nucleotide sequence ID" value="XM_042759442.1"/>
</dbReference>
<comment type="subcellular location">
    <subcellularLocation>
        <location evidence="1">Nucleus</location>
    </subcellularLocation>
</comment>
<dbReference type="PROSITE" id="PS51059">
    <property type="entry name" value="PARP_CATALYTIC"/>
    <property type="match status" value="1"/>
</dbReference>
<keyword evidence="2 7" id="KW-0328">Glycosyltransferase</keyword>
<dbReference type="InterPro" id="IPR052056">
    <property type="entry name" value="Mono-ARTD/PARP"/>
</dbReference>
<evidence type="ECO:0000256" key="5">
    <source>
        <dbReference type="ARBA" id="ARBA00023242"/>
    </source>
</evidence>
<dbReference type="CDD" id="cd01439">
    <property type="entry name" value="TCCD_inducible_PARP_like"/>
    <property type="match status" value="1"/>
</dbReference>
<proteinExistence type="inferred from homology"/>
<evidence type="ECO:0000256" key="3">
    <source>
        <dbReference type="ARBA" id="ARBA00022679"/>
    </source>
</evidence>